<name>A0ABD0ZV06_CARAN</name>
<evidence type="ECO:0000259" key="2">
    <source>
        <dbReference type="Pfam" id="PF13952"/>
    </source>
</evidence>
<evidence type="ECO:0000313" key="5">
    <source>
        <dbReference type="Proteomes" id="UP001558713"/>
    </source>
</evidence>
<protein>
    <recommendedName>
        <fullName evidence="6">DUF4216 domain-containing protein</fullName>
    </recommendedName>
</protein>
<dbReference type="Pfam" id="PF13960">
    <property type="entry name" value="DUF4218"/>
    <property type="match status" value="1"/>
</dbReference>
<dbReference type="InterPro" id="IPR025312">
    <property type="entry name" value="DUF4216"/>
</dbReference>
<evidence type="ECO:0008006" key="6">
    <source>
        <dbReference type="Google" id="ProtNLM"/>
    </source>
</evidence>
<dbReference type="Pfam" id="PF13952">
    <property type="entry name" value="DUF4216"/>
    <property type="match status" value="1"/>
</dbReference>
<dbReference type="PANTHER" id="PTHR48258">
    <property type="entry name" value="DUF4218 DOMAIN-CONTAINING PROTEIN-RELATED"/>
    <property type="match status" value="1"/>
</dbReference>
<sequence length="393" mass="45003">MEHLPIHLPREARLGGPVQYIWMYPFERYMFHLKKKVKNLSKVEGSIVAQSLNEETSNFAQYYFAPNIQTKARRPGRYDDGGRRPFYHSYVPGIFQEIGRFSGKRIGIWLTKQEVSHIHTYILRNCEDILPYESIFANQAREAHAYISDQALEEMKQELFAKWLKYYVQSGVTRGQHFPTWFEELVGGPLLQVVSAPMYCTRGYVFCRKARTRIRKTVNYGVVVKTPGLDYYGEITDILEVEYPGLVNIKCTILKCDWYDPTYGQGIKVTRFGVTIINSSRRLDKYDPFIIASQADQVCYLPFPRIANVNDPWISVTKINPRSRVAGTSYEEPLQQPFASMPNQTQASSSQVPLVNAENLQLEDLEVAADEEGSDEFAETSESGDSDCSSDSE</sequence>
<feature type="region of interest" description="Disordered" evidence="1">
    <location>
        <begin position="361"/>
        <end position="393"/>
    </location>
</feature>
<evidence type="ECO:0000256" key="1">
    <source>
        <dbReference type="SAM" id="MobiDB-lite"/>
    </source>
</evidence>
<proteinExistence type="predicted"/>
<feature type="domain" description="DUF4218" evidence="3">
    <location>
        <begin position="1"/>
        <end position="77"/>
    </location>
</feature>
<evidence type="ECO:0000259" key="3">
    <source>
        <dbReference type="Pfam" id="PF13960"/>
    </source>
</evidence>
<dbReference type="PANTHER" id="PTHR48258:SF4">
    <property type="entry name" value="DUF4216 DOMAIN-CONTAINING PROTEIN"/>
    <property type="match status" value="1"/>
</dbReference>
<comment type="caution">
    <text evidence="4">The sequence shown here is derived from an EMBL/GenBank/DDBJ whole genome shotgun (WGS) entry which is preliminary data.</text>
</comment>
<dbReference type="InterPro" id="IPR025452">
    <property type="entry name" value="DUF4218"/>
</dbReference>
<evidence type="ECO:0000313" key="4">
    <source>
        <dbReference type="EMBL" id="KAL1198440.1"/>
    </source>
</evidence>
<dbReference type="AlphaFoldDB" id="A0ABD0ZV06"/>
<dbReference type="EMBL" id="JBANAX010000666">
    <property type="protein sequence ID" value="KAL1198440.1"/>
    <property type="molecule type" value="Genomic_DNA"/>
</dbReference>
<feature type="domain" description="DUF4216" evidence="2">
    <location>
        <begin position="240"/>
        <end position="306"/>
    </location>
</feature>
<keyword evidence="5" id="KW-1185">Reference proteome</keyword>
<accession>A0ABD0ZV06</accession>
<gene>
    <name evidence="4" type="ORF">V5N11_008913</name>
</gene>
<dbReference type="Proteomes" id="UP001558713">
    <property type="component" value="Unassembled WGS sequence"/>
</dbReference>
<reference evidence="4 5" key="1">
    <citation type="submission" date="2024-04" db="EMBL/GenBank/DDBJ databases">
        <title>Genome assembly C_amara_ONT_v2.</title>
        <authorList>
            <person name="Yant L."/>
            <person name="Moore C."/>
            <person name="Slenker M."/>
        </authorList>
    </citation>
    <scope>NUCLEOTIDE SEQUENCE [LARGE SCALE GENOMIC DNA]</scope>
    <source>
        <tissue evidence="4">Leaf</tissue>
    </source>
</reference>
<organism evidence="4 5">
    <name type="scientific">Cardamine amara subsp. amara</name>
    <dbReference type="NCBI Taxonomy" id="228776"/>
    <lineage>
        <taxon>Eukaryota</taxon>
        <taxon>Viridiplantae</taxon>
        <taxon>Streptophyta</taxon>
        <taxon>Embryophyta</taxon>
        <taxon>Tracheophyta</taxon>
        <taxon>Spermatophyta</taxon>
        <taxon>Magnoliopsida</taxon>
        <taxon>eudicotyledons</taxon>
        <taxon>Gunneridae</taxon>
        <taxon>Pentapetalae</taxon>
        <taxon>rosids</taxon>
        <taxon>malvids</taxon>
        <taxon>Brassicales</taxon>
        <taxon>Brassicaceae</taxon>
        <taxon>Cardamineae</taxon>
        <taxon>Cardamine</taxon>
    </lineage>
</organism>